<sequence>MELKQTIKNLKTSENRSKKEGYSNDATNYAFRRLVLELLAKIAKKKIEEDTYKPQESGEQRFRCSTCKGEGYIEEWDESGKKTKKIINDCDDCKGEGYREVMVVDKRKKTKDKDLYYTDEY</sequence>
<feature type="region of interest" description="Disordered" evidence="1">
    <location>
        <begin position="1"/>
        <end position="22"/>
    </location>
</feature>
<name>A0A0F9RPK4_9ZZZZ</name>
<dbReference type="AlphaFoldDB" id="A0A0F9RPK4"/>
<dbReference type="SUPFAM" id="SSF57938">
    <property type="entry name" value="DnaJ/Hsp40 cysteine-rich domain"/>
    <property type="match status" value="1"/>
</dbReference>
<reference evidence="2" key="1">
    <citation type="journal article" date="2015" name="Nature">
        <title>Complex archaea that bridge the gap between prokaryotes and eukaryotes.</title>
        <authorList>
            <person name="Spang A."/>
            <person name="Saw J.H."/>
            <person name="Jorgensen S.L."/>
            <person name="Zaremba-Niedzwiedzka K."/>
            <person name="Martijn J."/>
            <person name="Lind A.E."/>
            <person name="van Eijk R."/>
            <person name="Schleper C."/>
            <person name="Guy L."/>
            <person name="Ettema T.J."/>
        </authorList>
    </citation>
    <scope>NUCLEOTIDE SEQUENCE</scope>
</reference>
<gene>
    <name evidence="2" type="ORF">LCGC14_0569760</name>
</gene>
<comment type="caution">
    <text evidence="2">The sequence shown here is derived from an EMBL/GenBank/DDBJ whole genome shotgun (WGS) entry which is preliminary data.</text>
</comment>
<dbReference type="InterPro" id="IPR036410">
    <property type="entry name" value="HSP_DnaJ_Cys-rich_dom_sf"/>
</dbReference>
<evidence type="ECO:0008006" key="3">
    <source>
        <dbReference type="Google" id="ProtNLM"/>
    </source>
</evidence>
<protein>
    <recommendedName>
        <fullName evidence="3">CR-type domain-containing protein</fullName>
    </recommendedName>
</protein>
<proteinExistence type="predicted"/>
<accession>A0A0F9RPK4</accession>
<organism evidence="2">
    <name type="scientific">marine sediment metagenome</name>
    <dbReference type="NCBI Taxonomy" id="412755"/>
    <lineage>
        <taxon>unclassified sequences</taxon>
        <taxon>metagenomes</taxon>
        <taxon>ecological metagenomes</taxon>
    </lineage>
</organism>
<evidence type="ECO:0000313" key="2">
    <source>
        <dbReference type="EMBL" id="KKN56659.1"/>
    </source>
</evidence>
<dbReference type="Gene3D" id="1.10.274.110">
    <property type="match status" value="1"/>
</dbReference>
<evidence type="ECO:0000256" key="1">
    <source>
        <dbReference type="SAM" id="MobiDB-lite"/>
    </source>
</evidence>
<dbReference type="EMBL" id="LAZR01000835">
    <property type="protein sequence ID" value="KKN56659.1"/>
    <property type="molecule type" value="Genomic_DNA"/>
</dbReference>
<dbReference type="InterPro" id="IPR038500">
    <property type="entry name" value="Antitermination_sf"/>
</dbReference>